<gene>
    <name evidence="15" type="ORF">CTI12_AA010220</name>
</gene>
<feature type="binding site" evidence="9">
    <location>
        <begin position="449"/>
        <end position="451"/>
    </location>
    <ligand>
        <name>L-glutamate</name>
        <dbReference type="ChEBI" id="CHEBI:29985"/>
    </ligand>
</feature>
<evidence type="ECO:0000256" key="2">
    <source>
        <dbReference type="ARBA" id="ARBA00004273"/>
    </source>
</evidence>
<proteinExistence type="inferred from homology"/>
<dbReference type="EC" id="3.4.19.13" evidence="11"/>
<dbReference type="FunFam" id="3.30.830.10:FF:000022">
    <property type="entry name" value="mitochondrial-processing peptidase subunit alpha"/>
    <property type="match status" value="1"/>
</dbReference>
<comment type="catalytic activity">
    <reaction evidence="11">
        <text>an S-substituted glutathione + H2O = an S-substituted L-cysteinylglycine + L-glutamate</text>
        <dbReference type="Rhea" id="RHEA:59468"/>
        <dbReference type="ChEBI" id="CHEBI:15377"/>
        <dbReference type="ChEBI" id="CHEBI:29985"/>
        <dbReference type="ChEBI" id="CHEBI:90779"/>
        <dbReference type="ChEBI" id="CHEBI:143103"/>
        <dbReference type="EC" id="3.4.19.13"/>
    </reaction>
</comment>
<feature type="domain" description="Peptidase M16 C-terminal" evidence="14">
    <location>
        <begin position="855"/>
        <end position="1038"/>
    </location>
</feature>
<keyword evidence="11" id="KW-0012">Acyltransferase</keyword>
<evidence type="ECO:0000256" key="9">
    <source>
        <dbReference type="PIRSR" id="PIRSR600101-2"/>
    </source>
</evidence>
<dbReference type="GO" id="GO:0006751">
    <property type="term" value="P:glutathione catabolic process"/>
    <property type="evidence" value="ECO:0007669"/>
    <property type="project" value="UniProtKB-UniRule"/>
</dbReference>
<comment type="function">
    <text evidence="11">Cleaves the gamma-glutamyl peptide bond of glutathione and glutathione conjugates.</text>
</comment>
<dbReference type="Gene3D" id="1.10.246.130">
    <property type="match status" value="1"/>
</dbReference>
<protein>
    <recommendedName>
        <fullName evidence="11">Glutathione hydrolase</fullName>
        <ecNumber evidence="11">2.3.2.2</ecNumber>
        <ecNumber evidence="11">3.4.19.13</ecNumber>
    </recommendedName>
    <alternativeName>
        <fullName evidence="11">Gamma-glutamyltransferase</fullName>
    </alternativeName>
    <alternativeName>
        <fullName evidence="11">Gamma-glutamyltranspeptidase</fullName>
    </alternativeName>
</protein>
<dbReference type="GO" id="GO:0006508">
    <property type="term" value="P:proteolysis"/>
    <property type="evidence" value="ECO:0007669"/>
    <property type="project" value="InterPro"/>
</dbReference>
<dbReference type="Pfam" id="PF01019">
    <property type="entry name" value="G_glu_transpept"/>
    <property type="match status" value="1"/>
</dbReference>
<dbReference type="InterPro" id="IPR029055">
    <property type="entry name" value="Ntn_hydrolases_N"/>
</dbReference>
<dbReference type="FunFam" id="1.10.246.130:FF:000001">
    <property type="entry name" value="Gamma-glutamyltransferase 5 isoform 1"/>
    <property type="match status" value="1"/>
</dbReference>
<sequence length="1120" mass="120426">MVKQTMKTPFLSHEEKDYYKNKNKWKIIVCFITLITTSIILVTFGGKSSASWLDKKVQVSDALKLSKTSGKVQGSNAVESLEAVVAADDARCSEIGASVLRAGGHAVDAAVAVSLCLGVVNPMASGIGGGGFMVVRSAGTLQTTAIDFRETAPLAASENMYEDDLDAKYKGALSMGVPGEIAGLYKAWSTYGRLPWKALFDPAIELAKDGFIVAPYLADKILSNADKIRNDTGLRQVFAPNGVLLKAGDICYNPKLGWTLEVVANKGPKAFYDGVIGENLVKDVQEAGGILTMEDLRNYEVDVMDALAVKTMGYTILGMPAPSSGTLGLALVSNILESYENSNAAKGSLGLHRFIEAVKHMFALRMDLGDPDFVNVTTTVANMMSPTFAKIIQGRIFDNTTFPSTYYMPRKTGQAVQIQLLLWSQLQDHGTSHFCIVDDDRNAVSLTTTVNYAFGGGVLSQSTGIVLNNEMGDFSVPTEVASDKLPPSPSNFIKPNKRPLSSMTPIIVLKDDQLAGVIGGSGGMYIIPAVAQVFINHFILGMDPPNAVQSPRVYHELIPNVVYYENWTVIDGDHIELSDDRKKFLVERGHELEPKAGGAICQLVIQTFKKPNVNRKLSYDHQQTFKGMLTAGRAVDRTLSRFASSSAVAAKSSSGGLFSIFGGSGSSSPPLDFPLKGIEIPPSLPDHVEPGKTKITTLPNGVKIASESSASPAASIGLYVNSGSIYETPATLGATHVLERMAFKSTLNRTHLRLVREVEAIGGNVTASASREQMGYTYDALKTYVPQMVELLVDCVRNQAFKDWEVNEQIQKVKAEIAEYANNPEALLLEAVHSAGYTGALANPLLASESLLNRINSDILEEFVAANYTAPRMVLAASGVEHEELLKYAEPLLADLPGGAPAVEPKSVYVGGDHRVMANTGSTSFALAFELPGGWLKEKEAMTLTVLHMLMGGGGSFSAGGPGKGMYSRLYLRVLNQYPEIQSFSAFNSVYNHTAIFGIQGTTSSGFVSKAIDIAANELIAVATSGEVNQVQLDRAKKSTKSAILMNLESRVVASEDIGRQILTYGERKPVEFFLKAIDEVTANDITSVAKKLLSSPLTMASHGDVLNVPTYDSVSKKFK</sequence>
<dbReference type="InterPro" id="IPR043138">
    <property type="entry name" value="GGT_lsub"/>
</dbReference>
<dbReference type="Gene3D" id="3.30.830.10">
    <property type="entry name" value="Metalloenzyme, LuxS/M16 peptidase-like"/>
    <property type="match status" value="2"/>
</dbReference>
<evidence type="ECO:0000313" key="16">
    <source>
        <dbReference type="Proteomes" id="UP000245207"/>
    </source>
</evidence>
<evidence type="ECO:0000256" key="1">
    <source>
        <dbReference type="ARBA" id="ARBA00002123"/>
    </source>
</evidence>
<dbReference type="InterPro" id="IPR011765">
    <property type="entry name" value="Pept_M16_N"/>
</dbReference>
<dbReference type="InterPro" id="IPR011249">
    <property type="entry name" value="Metalloenz_LuxS/M16"/>
</dbReference>
<comment type="catalytic activity">
    <reaction evidence="11">
        <text>an N-terminal (5-L-glutamyl)-[peptide] + an alpha-amino acid = 5-L-glutamyl amino acid + an N-terminal L-alpha-aminoacyl-[peptide]</text>
        <dbReference type="Rhea" id="RHEA:23904"/>
        <dbReference type="Rhea" id="RHEA-COMP:9780"/>
        <dbReference type="Rhea" id="RHEA-COMP:9795"/>
        <dbReference type="ChEBI" id="CHEBI:77644"/>
        <dbReference type="ChEBI" id="CHEBI:78597"/>
        <dbReference type="ChEBI" id="CHEBI:78599"/>
        <dbReference type="ChEBI" id="CHEBI:78608"/>
        <dbReference type="EC" id="2.3.2.2"/>
    </reaction>
</comment>
<keyword evidence="12" id="KW-1133">Transmembrane helix</keyword>
<evidence type="ECO:0000256" key="5">
    <source>
        <dbReference type="ARBA" id="ARBA00022946"/>
    </source>
</evidence>
<comment type="pathway">
    <text evidence="11">Sulfur metabolism; glutathione metabolism.</text>
</comment>
<name>A0A2U1QMM0_ARTAN</name>
<evidence type="ECO:0000256" key="7">
    <source>
        <dbReference type="ARBA" id="ARBA00023136"/>
    </source>
</evidence>
<comment type="similarity">
    <text evidence="3 10">Belongs to the peptidase M16 family.</text>
</comment>
<dbReference type="AlphaFoldDB" id="A0A2U1QMM0"/>
<dbReference type="PANTHER" id="PTHR11686:SF9">
    <property type="entry name" value="RE13973P"/>
    <property type="match status" value="1"/>
</dbReference>
<evidence type="ECO:0000313" key="15">
    <source>
        <dbReference type="EMBL" id="PWA99259.1"/>
    </source>
</evidence>
<keyword evidence="16" id="KW-1185">Reference proteome</keyword>
<dbReference type="Pfam" id="PF05193">
    <property type="entry name" value="Peptidase_M16_C"/>
    <property type="match status" value="1"/>
</dbReference>
<dbReference type="GO" id="GO:0036374">
    <property type="term" value="F:glutathione hydrolase activity"/>
    <property type="evidence" value="ECO:0007669"/>
    <property type="project" value="UniProtKB-UniRule"/>
</dbReference>
<dbReference type="PANTHER" id="PTHR11686">
    <property type="entry name" value="GAMMA GLUTAMYL TRANSPEPTIDASE"/>
    <property type="match status" value="1"/>
</dbReference>
<evidence type="ECO:0000256" key="4">
    <source>
        <dbReference type="ARBA" id="ARBA00022792"/>
    </source>
</evidence>
<dbReference type="FunFam" id="3.30.830.10:FF:000008">
    <property type="entry name" value="Mitochondrial-processing peptidase subunit beta"/>
    <property type="match status" value="1"/>
</dbReference>
<dbReference type="InterPro" id="IPR007863">
    <property type="entry name" value="Peptidase_M16_C"/>
</dbReference>
<dbReference type="STRING" id="35608.A0A2U1QMM0"/>
<comment type="catalytic activity">
    <reaction evidence="11">
        <text>glutathione + H2O = L-cysteinylglycine + L-glutamate</text>
        <dbReference type="Rhea" id="RHEA:28807"/>
        <dbReference type="ChEBI" id="CHEBI:15377"/>
        <dbReference type="ChEBI" id="CHEBI:29985"/>
        <dbReference type="ChEBI" id="CHEBI:57925"/>
        <dbReference type="ChEBI" id="CHEBI:61694"/>
        <dbReference type="EC" id="3.4.19.13"/>
    </reaction>
</comment>
<dbReference type="PROSITE" id="PS00143">
    <property type="entry name" value="INSULINASE"/>
    <property type="match status" value="1"/>
</dbReference>
<feature type="transmembrane region" description="Helical" evidence="12">
    <location>
        <begin position="25"/>
        <end position="46"/>
    </location>
</feature>
<evidence type="ECO:0000256" key="11">
    <source>
        <dbReference type="RuleBase" id="RU368068"/>
    </source>
</evidence>
<dbReference type="GO" id="GO:0004222">
    <property type="term" value="F:metalloendopeptidase activity"/>
    <property type="evidence" value="ECO:0007669"/>
    <property type="project" value="InterPro"/>
</dbReference>
<keyword evidence="11" id="KW-0378">Hydrolase</keyword>
<accession>A0A2U1QMM0</accession>
<dbReference type="SUPFAM" id="SSF56235">
    <property type="entry name" value="N-terminal nucleophile aminohydrolases (Ntn hydrolases)"/>
    <property type="match status" value="1"/>
</dbReference>
<evidence type="ECO:0000256" key="6">
    <source>
        <dbReference type="ARBA" id="ARBA00023128"/>
    </source>
</evidence>
<comment type="function">
    <text evidence="1">Substrate recognition and binding subunit of the essential mitochondrial processing protease (MPP), which cleaves the mitochondrial sequence off newly imported precursors proteins.</text>
</comment>
<dbReference type="EC" id="2.3.2.2" evidence="11"/>
<evidence type="ECO:0000259" key="14">
    <source>
        <dbReference type="Pfam" id="PF05193"/>
    </source>
</evidence>
<dbReference type="EMBL" id="PKPP01000027">
    <property type="protein sequence ID" value="PWA99259.1"/>
    <property type="molecule type" value="Genomic_DNA"/>
</dbReference>
<dbReference type="InterPro" id="IPR043137">
    <property type="entry name" value="GGT_ssub_C"/>
</dbReference>
<feature type="domain" description="Peptidase M16 N-terminal" evidence="13">
    <location>
        <begin position="704"/>
        <end position="847"/>
    </location>
</feature>
<evidence type="ECO:0000259" key="13">
    <source>
        <dbReference type="Pfam" id="PF00675"/>
    </source>
</evidence>
<dbReference type="GO" id="GO:0046872">
    <property type="term" value="F:metal ion binding"/>
    <property type="evidence" value="ECO:0007669"/>
    <property type="project" value="InterPro"/>
</dbReference>
<organism evidence="15 16">
    <name type="scientific">Artemisia annua</name>
    <name type="common">Sweet wormwood</name>
    <dbReference type="NCBI Taxonomy" id="35608"/>
    <lineage>
        <taxon>Eukaryota</taxon>
        <taxon>Viridiplantae</taxon>
        <taxon>Streptophyta</taxon>
        <taxon>Embryophyta</taxon>
        <taxon>Tracheophyta</taxon>
        <taxon>Spermatophyta</taxon>
        <taxon>Magnoliopsida</taxon>
        <taxon>eudicotyledons</taxon>
        <taxon>Gunneridae</taxon>
        <taxon>Pentapetalae</taxon>
        <taxon>asterids</taxon>
        <taxon>campanulids</taxon>
        <taxon>Asterales</taxon>
        <taxon>Asteraceae</taxon>
        <taxon>Asteroideae</taxon>
        <taxon>Anthemideae</taxon>
        <taxon>Artemisiinae</taxon>
        <taxon>Artemisia</taxon>
    </lineage>
</organism>
<keyword evidence="5" id="KW-0809">Transit peptide</keyword>
<dbReference type="SUPFAM" id="SSF63411">
    <property type="entry name" value="LuxS/MPP-like metallohydrolase"/>
    <property type="match status" value="2"/>
</dbReference>
<dbReference type="GO" id="GO:0005886">
    <property type="term" value="C:plasma membrane"/>
    <property type="evidence" value="ECO:0007669"/>
    <property type="project" value="TreeGrafter"/>
</dbReference>
<feature type="binding site" evidence="9">
    <location>
        <position position="523"/>
    </location>
    <ligand>
        <name>L-glutamate</name>
        <dbReference type="ChEBI" id="CHEBI:29985"/>
    </ligand>
</feature>
<feature type="binding site" evidence="9">
    <location>
        <position position="473"/>
    </location>
    <ligand>
        <name>L-glutamate</name>
        <dbReference type="ChEBI" id="CHEBI:29985"/>
    </ligand>
</feature>
<dbReference type="OrthoDB" id="2015213at2759"/>
<evidence type="ECO:0000256" key="3">
    <source>
        <dbReference type="ARBA" id="ARBA00007261"/>
    </source>
</evidence>
<evidence type="ECO:0000256" key="12">
    <source>
        <dbReference type="SAM" id="Phobius"/>
    </source>
</evidence>
<keyword evidence="7 12" id="KW-0472">Membrane</keyword>
<dbReference type="GO" id="GO:0103068">
    <property type="term" value="F:leukotriene C4 gamma-glutamyl transferase activity"/>
    <property type="evidence" value="ECO:0007669"/>
    <property type="project" value="UniProtKB-EC"/>
</dbReference>
<dbReference type="Pfam" id="PF00675">
    <property type="entry name" value="Peptidase_M16"/>
    <property type="match status" value="1"/>
</dbReference>
<dbReference type="InterPro" id="IPR001431">
    <property type="entry name" value="Pept_M16_Zn_BS"/>
</dbReference>
<evidence type="ECO:0000256" key="10">
    <source>
        <dbReference type="RuleBase" id="RU004447"/>
    </source>
</evidence>
<reference evidence="15 16" key="1">
    <citation type="journal article" date="2018" name="Mol. Plant">
        <title>The genome of Artemisia annua provides insight into the evolution of Asteraceae family and artemisinin biosynthesis.</title>
        <authorList>
            <person name="Shen Q."/>
            <person name="Zhang L."/>
            <person name="Liao Z."/>
            <person name="Wang S."/>
            <person name="Yan T."/>
            <person name="Shi P."/>
            <person name="Liu M."/>
            <person name="Fu X."/>
            <person name="Pan Q."/>
            <person name="Wang Y."/>
            <person name="Lv Z."/>
            <person name="Lu X."/>
            <person name="Zhang F."/>
            <person name="Jiang W."/>
            <person name="Ma Y."/>
            <person name="Chen M."/>
            <person name="Hao X."/>
            <person name="Li L."/>
            <person name="Tang Y."/>
            <person name="Lv G."/>
            <person name="Zhou Y."/>
            <person name="Sun X."/>
            <person name="Brodelius P.E."/>
            <person name="Rose J.K.C."/>
            <person name="Tang K."/>
        </authorList>
    </citation>
    <scope>NUCLEOTIDE SEQUENCE [LARGE SCALE GENOMIC DNA]</scope>
    <source>
        <strain evidence="16">cv. Huhao1</strain>
        <tissue evidence="15">Leaf</tissue>
    </source>
</reference>
<dbReference type="InterPro" id="IPR000101">
    <property type="entry name" value="GGT_peptidase"/>
</dbReference>
<dbReference type="NCBIfam" id="TIGR00066">
    <property type="entry name" value="g_glut_trans"/>
    <property type="match status" value="1"/>
</dbReference>
<dbReference type="Proteomes" id="UP000245207">
    <property type="component" value="Unassembled WGS sequence"/>
</dbReference>
<keyword evidence="12" id="KW-0812">Transmembrane</keyword>
<dbReference type="Gene3D" id="3.60.20.40">
    <property type="match status" value="1"/>
</dbReference>
<evidence type="ECO:0000256" key="8">
    <source>
        <dbReference type="PIRSR" id="PIRSR600101-1"/>
    </source>
</evidence>
<feature type="binding site" evidence="9">
    <location>
        <begin position="501"/>
        <end position="502"/>
    </location>
    <ligand>
        <name>L-glutamate</name>
        <dbReference type="ChEBI" id="CHEBI:29985"/>
    </ligand>
</feature>
<feature type="binding site" evidence="9">
    <location>
        <position position="149"/>
    </location>
    <ligand>
        <name>L-glutamate</name>
        <dbReference type="ChEBI" id="CHEBI:29985"/>
    </ligand>
</feature>
<keyword evidence="11" id="KW-0808">Transferase</keyword>
<dbReference type="PRINTS" id="PR01210">
    <property type="entry name" value="GGTRANSPTASE"/>
</dbReference>
<keyword evidence="4" id="KW-0999">Mitochondrion inner membrane</keyword>
<keyword evidence="6" id="KW-0496">Mitochondrion</keyword>
<feature type="active site" description="Nucleophile" evidence="8">
    <location>
        <position position="431"/>
    </location>
</feature>
<dbReference type="GO" id="GO:0005743">
    <property type="term" value="C:mitochondrial inner membrane"/>
    <property type="evidence" value="ECO:0007669"/>
    <property type="project" value="UniProtKB-SubCell"/>
</dbReference>
<comment type="subcellular location">
    <subcellularLocation>
        <location evidence="2">Mitochondrion inner membrane</location>
    </subcellularLocation>
</comment>
<comment type="caution">
    <text evidence="15">The sequence shown here is derived from an EMBL/GenBank/DDBJ whole genome shotgun (WGS) entry which is preliminary data.</text>
</comment>